<sequence>MSHSILIPRPILKAILTELDMCHYIFGPIAQNDILPSDWFRALLIHQPNDTDNIRLEDDDVRKLVIRSITALRGLFLRLRERSDEHLTALRLLHVERGRFDSLLAKNRQRDSTRLVRLATSNDRMERISADIELLNMDPRSMGSQELHGDWLGCEGPSSSNDDQVGYSGHSRAELDAVGIEGVIIDEDLP</sequence>
<dbReference type="GeneID" id="27356603"/>
<dbReference type="AlphaFoldDB" id="A0A0D2C142"/>
<proteinExistence type="predicted"/>
<dbReference type="EMBL" id="KN847335">
    <property type="protein sequence ID" value="KIW43422.1"/>
    <property type="molecule type" value="Genomic_DNA"/>
</dbReference>
<protein>
    <submittedName>
        <fullName evidence="1">Uncharacterized protein</fullName>
    </submittedName>
</protein>
<evidence type="ECO:0000313" key="2">
    <source>
        <dbReference type="Proteomes" id="UP000053342"/>
    </source>
</evidence>
<dbReference type="OrthoDB" id="4120436at2759"/>
<reference evidence="1 2" key="1">
    <citation type="submission" date="2015-01" db="EMBL/GenBank/DDBJ databases">
        <title>The Genome Sequence of Exophiala oligosperma CBS72588.</title>
        <authorList>
            <consortium name="The Broad Institute Genomics Platform"/>
            <person name="Cuomo C."/>
            <person name="de Hoog S."/>
            <person name="Gorbushina A."/>
            <person name="Stielow B."/>
            <person name="Teixiera M."/>
            <person name="Abouelleil A."/>
            <person name="Chapman S.B."/>
            <person name="Priest M."/>
            <person name="Young S.K."/>
            <person name="Wortman J."/>
            <person name="Nusbaum C."/>
            <person name="Birren B."/>
        </authorList>
    </citation>
    <scope>NUCLEOTIDE SEQUENCE [LARGE SCALE GENOMIC DNA]</scope>
    <source>
        <strain evidence="1 2">CBS 72588</strain>
    </source>
</reference>
<dbReference type="RefSeq" id="XP_016263638.1">
    <property type="nucleotide sequence ID" value="XM_016405432.1"/>
</dbReference>
<gene>
    <name evidence="1" type="ORF">PV06_04529</name>
</gene>
<evidence type="ECO:0000313" key="1">
    <source>
        <dbReference type="EMBL" id="KIW43422.1"/>
    </source>
</evidence>
<dbReference type="Proteomes" id="UP000053342">
    <property type="component" value="Unassembled WGS sequence"/>
</dbReference>
<name>A0A0D2C142_9EURO</name>
<dbReference type="HOGENOM" id="CLU_1390252_0_0_1"/>
<dbReference type="VEuPathDB" id="FungiDB:PV06_04529"/>
<accession>A0A0D2C142</accession>
<organism evidence="1 2">
    <name type="scientific">Exophiala oligosperma</name>
    <dbReference type="NCBI Taxonomy" id="215243"/>
    <lineage>
        <taxon>Eukaryota</taxon>
        <taxon>Fungi</taxon>
        <taxon>Dikarya</taxon>
        <taxon>Ascomycota</taxon>
        <taxon>Pezizomycotina</taxon>
        <taxon>Eurotiomycetes</taxon>
        <taxon>Chaetothyriomycetidae</taxon>
        <taxon>Chaetothyriales</taxon>
        <taxon>Herpotrichiellaceae</taxon>
        <taxon>Exophiala</taxon>
    </lineage>
</organism>
<keyword evidence="2" id="KW-1185">Reference proteome</keyword>